<feature type="region of interest" description="Disordered" evidence="9">
    <location>
        <begin position="156"/>
        <end position="219"/>
    </location>
</feature>
<evidence type="ECO:0000256" key="1">
    <source>
        <dbReference type="ARBA" id="ARBA00004123"/>
    </source>
</evidence>
<keyword evidence="4 7" id="KW-0863">Zinc-finger</keyword>
<dbReference type="RefSeq" id="XP_028832848.1">
    <property type="nucleotide sequence ID" value="XM_028977015.1"/>
</dbReference>
<keyword evidence="3" id="KW-0677">Repeat</keyword>
<dbReference type="GO" id="GO:0008270">
    <property type="term" value="F:zinc ion binding"/>
    <property type="evidence" value="ECO:0007669"/>
    <property type="project" value="UniProtKB-KW"/>
</dbReference>
<dbReference type="PANTHER" id="PTHR16515">
    <property type="entry name" value="PR DOMAIN ZINC FINGER PROTEIN"/>
    <property type="match status" value="1"/>
</dbReference>
<dbReference type="InterPro" id="IPR050331">
    <property type="entry name" value="Zinc_finger"/>
</dbReference>
<dbReference type="GeneID" id="114788438"/>
<keyword evidence="6" id="KW-0539">Nucleus</keyword>
<proteinExistence type="predicted"/>
<feature type="domain" description="C2H2-type" evidence="10">
    <location>
        <begin position="629"/>
        <end position="648"/>
    </location>
</feature>
<evidence type="ECO:0000313" key="11">
    <source>
        <dbReference type="Ensembl" id="ENSDCDP00010025086.1"/>
    </source>
</evidence>
<gene>
    <name evidence="11" type="primary">LOC114788438</name>
</gene>
<dbReference type="PROSITE" id="PS00028">
    <property type="entry name" value="ZINC_FINGER_C2H2_1"/>
    <property type="match status" value="4"/>
</dbReference>
<comment type="subcellular location">
    <subcellularLocation>
        <location evidence="1">Nucleus</location>
    </subcellularLocation>
</comment>
<dbReference type="GO" id="GO:0005634">
    <property type="term" value="C:nucleus"/>
    <property type="evidence" value="ECO:0007669"/>
    <property type="project" value="UniProtKB-SubCell"/>
</dbReference>
<dbReference type="Proteomes" id="UP000694580">
    <property type="component" value="Chromosome 4"/>
</dbReference>
<feature type="coiled-coil region" evidence="8">
    <location>
        <begin position="44"/>
        <end position="71"/>
    </location>
</feature>
<dbReference type="FunFam" id="3.30.160.60:FF:000688">
    <property type="entry name" value="zinc finger protein 197 isoform X1"/>
    <property type="match status" value="1"/>
</dbReference>
<dbReference type="AlphaFoldDB" id="A0AAY4BXZ8"/>
<feature type="compositionally biased region" description="Polar residues" evidence="9">
    <location>
        <begin position="156"/>
        <end position="173"/>
    </location>
</feature>
<evidence type="ECO:0000256" key="5">
    <source>
        <dbReference type="ARBA" id="ARBA00022833"/>
    </source>
</evidence>
<keyword evidence="12" id="KW-1185">Reference proteome</keyword>
<keyword evidence="5" id="KW-0862">Zinc</keyword>
<dbReference type="GeneTree" id="ENSGT01150000286953"/>
<name>A0AAY4BXZ8_9TELE</name>
<dbReference type="SUPFAM" id="SSF57667">
    <property type="entry name" value="beta-beta-alpha zinc fingers"/>
    <property type="match status" value="3"/>
</dbReference>
<keyword evidence="8" id="KW-0175">Coiled coil</keyword>
<keyword evidence="2" id="KW-0479">Metal-binding</keyword>
<dbReference type="GO" id="GO:0010468">
    <property type="term" value="P:regulation of gene expression"/>
    <property type="evidence" value="ECO:0007669"/>
    <property type="project" value="UniProtKB-ARBA"/>
</dbReference>
<reference evidence="11 12" key="1">
    <citation type="submission" date="2020-06" db="EMBL/GenBank/DDBJ databases">
        <authorList>
            <consortium name="Wellcome Sanger Institute Data Sharing"/>
        </authorList>
    </citation>
    <scope>NUCLEOTIDE SEQUENCE [LARGE SCALE GENOMIC DNA]</scope>
</reference>
<dbReference type="Pfam" id="PF00096">
    <property type="entry name" value="zf-C2H2"/>
    <property type="match status" value="5"/>
</dbReference>
<evidence type="ECO:0000256" key="6">
    <source>
        <dbReference type="ARBA" id="ARBA00023242"/>
    </source>
</evidence>
<feature type="domain" description="C2H2-type" evidence="10">
    <location>
        <begin position="297"/>
        <end position="321"/>
    </location>
</feature>
<protein>
    <recommendedName>
        <fullName evidence="10">C2H2-type domain-containing protein</fullName>
    </recommendedName>
</protein>
<dbReference type="PROSITE" id="PS50157">
    <property type="entry name" value="ZINC_FINGER_C2H2_2"/>
    <property type="match status" value="5"/>
</dbReference>
<reference evidence="11" key="3">
    <citation type="submission" date="2025-09" db="UniProtKB">
        <authorList>
            <consortium name="Ensembl"/>
        </authorList>
    </citation>
    <scope>IDENTIFICATION</scope>
</reference>
<dbReference type="InterPro" id="IPR013087">
    <property type="entry name" value="Znf_C2H2_type"/>
</dbReference>
<dbReference type="InterPro" id="IPR036236">
    <property type="entry name" value="Znf_C2H2_sf"/>
</dbReference>
<dbReference type="FunFam" id="3.30.160.60:FF:000260">
    <property type="entry name" value="Spalt-like transcription factor 1"/>
    <property type="match status" value="1"/>
</dbReference>
<feature type="domain" description="C2H2-type" evidence="10">
    <location>
        <begin position="601"/>
        <end position="628"/>
    </location>
</feature>
<feature type="domain" description="C2H2-type" evidence="10">
    <location>
        <begin position="573"/>
        <end position="600"/>
    </location>
</feature>
<dbReference type="Gene3D" id="3.30.160.60">
    <property type="entry name" value="Classic Zinc Finger"/>
    <property type="match status" value="5"/>
</dbReference>
<evidence type="ECO:0000256" key="2">
    <source>
        <dbReference type="ARBA" id="ARBA00022723"/>
    </source>
</evidence>
<evidence type="ECO:0000256" key="8">
    <source>
        <dbReference type="SAM" id="Coils"/>
    </source>
</evidence>
<accession>A0AAY4BXZ8</accession>
<dbReference type="FunFam" id="3.30.160.60:FF:000912">
    <property type="entry name" value="Zinc finger protein 660"/>
    <property type="match status" value="1"/>
</dbReference>
<evidence type="ECO:0000313" key="12">
    <source>
        <dbReference type="Proteomes" id="UP000694580"/>
    </source>
</evidence>
<evidence type="ECO:0000256" key="9">
    <source>
        <dbReference type="SAM" id="MobiDB-lite"/>
    </source>
</evidence>
<feature type="compositionally biased region" description="Basic and acidic residues" evidence="9">
    <location>
        <begin position="412"/>
        <end position="446"/>
    </location>
</feature>
<feature type="domain" description="C2H2-type" evidence="10">
    <location>
        <begin position="269"/>
        <end position="296"/>
    </location>
</feature>
<evidence type="ECO:0000256" key="4">
    <source>
        <dbReference type="ARBA" id="ARBA00022771"/>
    </source>
</evidence>
<dbReference type="PANTHER" id="PTHR16515:SF57">
    <property type="entry name" value="ZINC FINGER PROTEIN 154-LIKE"/>
    <property type="match status" value="1"/>
</dbReference>
<feature type="region of interest" description="Disordered" evidence="9">
    <location>
        <begin position="412"/>
        <end position="477"/>
    </location>
</feature>
<evidence type="ECO:0000259" key="10">
    <source>
        <dbReference type="PROSITE" id="PS50157"/>
    </source>
</evidence>
<evidence type="ECO:0000256" key="7">
    <source>
        <dbReference type="PROSITE-ProRule" id="PRU00042"/>
    </source>
</evidence>
<organism evidence="11 12">
    <name type="scientific">Denticeps clupeoides</name>
    <name type="common">denticle herring</name>
    <dbReference type="NCBI Taxonomy" id="299321"/>
    <lineage>
        <taxon>Eukaryota</taxon>
        <taxon>Metazoa</taxon>
        <taxon>Chordata</taxon>
        <taxon>Craniata</taxon>
        <taxon>Vertebrata</taxon>
        <taxon>Euteleostomi</taxon>
        <taxon>Actinopterygii</taxon>
        <taxon>Neopterygii</taxon>
        <taxon>Teleostei</taxon>
        <taxon>Clupei</taxon>
        <taxon>Clupeiformes</taxon>
        <taxon>Denticipitoidei</taxon>
        <taxon>Denticipitidae</taxon>
        <taxon>Denticeps</taxon>
    </lineage>
</organism>
<sequence>METMSTPAPLQSQIASVMDVLAKAAVAEISKIVDDGFVVVHLQMRQRQSEIEALKRNLEVVTNELHATRRAFARGCVAGRADEVLDASETRRGAEIVNREESKRDSCDLVKVEGGVQNESRVSAPDANASIRDKARCAWLSDSDVDPVECYISSVQPPGPVNTTLSPPVSSETSDVESPHKRHTPSFESGPEGQWRADGSESVEECGEPTQKRSRSLRPAKVKKRVCEMALAHPRAHLPNGCGVLNADGRSPVTRSQTLDGGHLRRQSFLCTFCGKSFDRFSHLERHQRIHTGEKPYSCSICGRRFTQKSSLKGHLKTHRGFHLDASSNEAHCDHLIGEGSDAQHLYTVDQDPAHNEDVSDLTATQPYPRYINSQGLNSHLHLMETDGPQAHQVEEGTHFSPEQTGHAWEEKDLKREYGRHNGPRVDFESGMDQRDPEHWDTDCRYVADPSSETIRRNNSEQESPASRVHPSWSSPRLDRSVAEMSHIPDNFTSLPIKEEEEAIAISEEPTVSQGVPAFGRGRDMVSLHGQASTGHVFDVRDFAGDSEGLTNSPSPRPGVALADRAAGREKRFLCQLCGKSFDRLSHLERHRRTHTGEKPYGCSTCGRRFTQNSSLKGHLRLHTGERPYVCSQCGQGFTTSSARKRHQCDALQAVRIYFYE</sequence>
<dbReference type="SMART" id="SM00355">
    <property type="entry name" value="ZnF_C2H2"/>
    <property type="match status" value="5"/>
</dbReference>
<reference evidence="11" key="2">
    <citation type="submission" date="2025-08" db="UniProtKB">
        <authorList>
            <consortium name="Ensembl"/>
        </authorList>
    </citation>
    <scope>IDENTIFICATION</scope>
</reference>
<dbReference type="FunFam" id="3.30.160.60:FF:000744">
    <property type="entry name" value="zinc finger E-box-binding homeobox 1"/>
    <property type="match status" value="1"/>
</dbReference>
<evidence type="ECO:0000256" key="3">
    <source>
        <dbReference type="ARBA" id="ARBA00022737"/>
    </source>
</evidence>
<dbReference type="Ensembl" id="ENSDCDT00010031093.1">
    <property type="protein sequence ID" value="ENSDCDP00010025086.1"/>
    <property type="gene ID" value="ENSDCDG00010015970.1"/>
</dbReference>
<dbReference type="FunFam" id="3.30.160.60:FF:002402">
    <property type="entry name" value="Zinc finger protein 347"/>
    <property type="match status" value="1"/>
</dbReference>